<evidence type="ECO:0000313" key="10">
    <source>
        <dbReference type="EMBL" id="BCK80947.1"/>
    </source>
</evidence>
<evidence type="ECO:0000256" key="6">
    <source>
        <dbReference type="ARBA" id="ARBA00023098"/>
    </source>
</evidence>
<dbReference type="InterPro" id="IPR002864">
    <property type="entry name" value="Acyl-ACP_thioesterase_NHD"/>
</dbReference>
<organism evidence="10 11">
    <name type="scientific">Vescimonas coprocola</name>
    <dbReference type="NCBI Taxonomy" id="2714355"/>
    <lineage>
        <taxon>Bacteria</taxon>
        <taxon>Bacillati</taxon>
        <taxon>Bacillota</taxon>
        <taxon>Clostridia</taxon>
        <taxon>Eubacteriales</taxon>
        <taxon>Oscillospiraceae</taxon>
        <taxon>Vescimonas</taxon>
    </lineage>
</organism>
<dbReference type="PANTHER" id="PTHR31727:SF6">
    <property type="entry name" value="OLEOYL-ACYL CARRIER PROTEIN THIOESTERASE 1, CHLOROPLASTIC"/>
    <property type="match status" value="1"/>
</dbReference>
<evidence type="ECO:0008006" key="12">
    <source>
        <dbReference type="Google" id="ProtNLM"/>
    </source>
</evidence>
<evidence type="ECO:0000256" key="5">
    <source>
        <dbReference type="ARBA" id="ARBA00022946"/>
    </source>
</evidence>
<keyword evidence="11" id="KW-1185">Reference proteome</keyword>
<dbReference type="GO" id="GO:0000036">
    <property type="term" value="F:acyl carrier activity"/>
    <property type="evidence" value="ECO:0007669"/>
    <property type="project" value="TreeGrafter"/>
</dbReference>
<dbReference type="InterPro" id="IPR049427">
    <property type="entry name" value="Acyl-ACP_TE_C"/>
</dbReference>
<comment type="similarity">
    <text evidence="1">Belongs to the acyl-ACP thioesterase family.</text>
</comment>
<evidence type="ECO:0000313" key="11">
    <source>
        <dbReference type="Proteomes" id="UP000681035"/>
    </source>
</evidence>
<dbReference type="RefSeq" id="WP_213541773.1">
    <property type="nucleotide sequence ID" value="NZ_AP023418.1"/>
</dbReference>
<dbReference type="SUPFAM" id="SSF54637">
    <property type="entry name" value="Thioesterase/thiol ester dehydrase-isomerase"/>
    <property type="match status" value="2"/>
</dbReference>
<dbReference type="AlphaFoldDB" id="A0A810Q3W4"/>
<dbReference type="GO" id="GO:0016297">
    <property type="term" value="F:fatty acyl-[ACP] hydrolase activity"/>
    <property type="evidence" value="ECO:0007669"/>
    <property type="project" value="InterPro"/>
</dbReference>
<sequence length="249" mass="27759">MTQLQGFFEKNFTLSPDYCGASARMSPLAAFTMFQAIAAEHAERIGVGGAAMAQRGAFWLTLHSRVDFFQWPALAQEVTAATWPEHCEGRSLRCFRSYSLRQGDQLLALGRTQWAVLGEKGRLIPFAQSGFPEDFLFAEREGITEAPARFRDDLLPEELVQRHTVRSTDIDMGHHMNNVAYVRLLLDCFPASVLAGGEIASMEVHYAAPCFEGEELSVLCRREGSICRMAVRKPDGKTAVLAAVRFHEK</sequence>
<feature type="domain" description="Acyl-ACP thioesterase-like C-terminal" evidence="9">
    <location>
        <begin position="159"/>
        <end position="244"/>
    </location>
</feature>
<keyword evidence="5" id="KW-0809">Transit peptide</keyword>
<dbReference type="Pfam" id="PF20791">
    <property type="entry name" value="Acyl-ACP_TE_C"/>
    <property type="match status" value="1"/>
</dbReference>
<dbReference type="Proteomes" id="UP000681035">
    <property type="component" value="Chromosome"/>
</dbReference>
<dbReference type="InterPro" id="IPR029069">
    <property type="entry name" value="HotDog_dom_sf"/>
</dbReference>
<name>A0A810Q3W4_9FIRM</name>
<keyword evidence="6" id="KW-0443">Lipid metabolism</keyword>
<protein>
    <recommendedName>
        <fullName evidence="12">Acyl-ACP thioesterase</fullName>
    </recommendedName>
</protein>
<dbReference type="PANTHER" id="PTHR31727">
    <property type="entry name" value="OLEOYL-ACYL CARRIER PROTEIN THIOESTERASE 1, CHLOROPLASTIC"/>
    <property type="match status" value="1"/>
</dbReference>
<proteinExistence type="inferred from homology"/>
<evidence type="ECO:0000259" key="9">
    <source>
        <dbReference type="Pfam" id="PF20791"/>
    </source>
</evidence>
<dbReference type="EMBL" id="AP023418">
    <property type="protein sequence ID" value="BCK80947.1"/>
    <property type="molecule type" value="Genomic_DNA"/>
</dbReference>
<evidence type="ECO:0000256" key="7">
    <source>
        <dbReference type="ARBA" id="ARBA00023160"/>
    </source>
</evidence>
<reference evidence="10" key="1">
    <citation type="submission" date="2020-09" db="EMBL/GenBank/DDBJ databases">
        <title>New species isolated from human feces.</title>
        <authorList>
            <person name="Kitahara M."/>
            <person name="Shigeno Y."/>
            <person name="Shime M."/>
            <person name="Matsumoto Y."/>
            <person name="Nakamura S."/>
            <person name="Motooka D."/>
            <person name="Fukuoka S."/>
            <person name="Nishikawa H."/>
            <person name="Benno Y."/>
        </authorList>
    </citation>
    <scope>NUCLEOTIDE SEQUENCE</scope>
    <source>
        <strain evidence="10">MM50</strain>
    </source>
</reference>
<evidence type="ECO:0000256" key="2">
    <source>
        <dbReference type="ARBA" id="ARBA00022516"/>
    </source>
</evidence>
<keyword evidence="3" id="KW-0378">Hydrolase</keyword>
<dbReference type="Pfam" id="PF01643">
    <property type="entry name" value="Acyl-ACP_TE"/>
    <property type="match status" value="1"/>
</dbReference>
<evidence type="ECO:0000256" key="1">
    <source>
        <dbReference type="ARBA" id="ARBA00006500"/>
    </source>
</evidence>
<accession>A0A810Q3W4</accession>
<feature type="domain" description="Acyl-ACP thioesterase N-terminal hotdog" evidence="8">
    <location>
        <begin position="8"/>
        <end position="117"/>
    </location>
</feature>
<keyword evidence="7" id="KW-0275">Fatty acid biosynthesis</keyword>
<dbReference type="CDD" id="cd00586">
    <property type="entry name" value="4HBT"/>
    <property type="match status" value="1"/>
</dbReference>
<dbReference type="KEGG" id="vcop:MM50RIKEN_07100"/>
<gene>
    <name evidence="10" type="ORF">MM50RIKEN_07100</name>
</gene>
<keyword evidence="4" id="KW-0276">Fatty acid metabolism</keyword>
<dbReference type="InterPro" id="IPR045023">
    <property type="entry name" value="FATA/B"/>
</dbReference>
<evidence type="ECO:0000256" key="4">
    <source>
        <dbReference type="ARBA" id="ARBA00022832"/>
    </source>
</evidence>
<evidence type="ECO:0000256" key="3">
    <source>
        <dbReference type="ARBA" id="ARBA00022801"/>
    </source>
</evidence>
<keyword evidence="2" id="KW-0444">Lipid biosynthesis</keyword>
<dbReference type="Gene3D" id="3.10.129.10">
    <property type="entry name" value="Hotdog Thioesterase"/>
    <property type="match status" value="1"/>
</dbReference>
<evidence type="ECO:0000259" key="8">
    <source>
        <dbReference type="Pfam" id="PF01643"/>
    </source>
</evidence>